<dbReference type="EMBL" id="CALNXJ010000033">
    <property type="protein sequence ID" value="CAH3139423.1"/>
    <property type="molecule type" value="Genomic_DNA"/>
</dbReference>
<evidence type="ECO:0000313" key="3">
    <source>
        <dbReference type="Proteomes" id="UP001159428"/>
    </source>
</evidence>
<keyword evidence="3" id="KW-1185">Reference proteome</keyword>
<dbReference type="AlphaFoldDB" id="A0AAU9X8N3"/>
<protein>
    <submittedName>
        <fullName evidence="2">Uncharacterized protein</fullName>
    </submittedName>
</protein>
<reference evidence="2 3" key="1">
    <citation type="submission" date="2022-05" db="EMBL/GenBank/DDBJ databases">
        <authorList>
            <consortium name="Genoscope - CEA"/>
            <person name="William W."/>
        </authorList>
    </citation>
    <scope>NUCLEOTIDE SEQUENCE [LARGE SCALE GENOMIC DNA]</scope>
</reference>
<evidence type="ECO:0000313" key="2">
    <source>
        <dbReference type="EMBL" id="CAH3139423.1"/>
    </source>
</evidence>
<comment type="caution">
    <text evidence="2">The sequence shown here is derived from an EMBL/GenBank/DDBJ whole genome shotgun (WGS) entry which is preliminary data.</text>
</comment>
<name>A0AAU9X8N3_9CNID</name>
<evidence type="ECO:0000256" key="1">
    <source>
        <dbReference type="SAM" id="MobiDB-lite"/>
    </source>
</evidence>
<sequence>GTLSNSHPEASEQLPTAEISHARDIPLPPEPILAPHMFDVFASNHTVSIPPCYDYAGVGQTIKNMQLTHSKATSFTNENS</sequence>
<organism evidence="2 3">
    <name type="scientific">Pocillopora meandrina</name>
    <dbReference type="NCBI Taxonomy" id="46732"/>
    <lineage>
        <taxon>Eukaryota</taxon>
        <taxon>Metazoa</taxon>
        <taxon>Cnidaria</taxon>
        <taxon>Anthozoa</taxon>
        <taxon>Hexacorallia</taxon>
        <taxon>Scleractinia</taxon>
        <taxon>Astrocoeniina</taxon>
        <taxon>Pocilloporidae</taxon>
        <taxon>Pocillopora</taxon>
    </lineage>
</organism>
<proteinExistence type="predicted"/>
<dbReference type="Proteomes" id="UP001159428">
    <property type="component" value="Unassembled WGS sequence"/>
</dbReference>
<feature type="non-terminal residue" evidence="2">
    <location>
        <position position="1"/>
    </location>
</feature>
<feature type="region of interest" description="Disordered" evidence="1">
    <location>
        <begin position="1"/>
        <end position="26"/>
    </location>
</feature>
<accession>A0AAU9X8N3</accession>
<gene>
    <name evidence="2" type="ORF">PMEA_00018787</name>
</gene>